<gene>
    <name evidence="4" type="ORF">AX660_08485</name>
</gene>
<dbReference type="PANTHER" id="PTHR30476">
    <property type="entry name" value="UPF0234 PROTEIN YAJQ"/>
    <property type="match status" value="1"/>
</dbReference>
<comment type="similarity">
    <text evidence="2 3">Belongs to the YajQ family.</text>
</comment>
<dbReference type="HAMAP" id="MF_00632">
    <property type="entry name" value="UPF0234"/>
    <property type="match status" value="1"/>
</dbReference>
<dbReference type="RefSeq" id="WP_068373679.1">
    <property type="nucleotide sequence ID" value="NZ_LSNE01000003.1"/>
</dbReference>
<comment type="function">
    <text evidence="3">Nucleotide-binding protein.</text>
</comment>
<protein>
    <recommendedName>
        <fullName evidence="3">Nucleotide-binding protein AX660_08485</fullName>
    </recommendedName>
</protein>
<dbReference type="Gene3D" id="3.30.70.990">
    <property type="entry name" value="YajQ-like, domain 2"/>
    <property type="match status" value="1"/>
</dbReference>
<dbReference type="GO" id="GO:0005829">
    <property type="term" value="C:cytosol"/>
    <property type="evidence" value="ECO:0007669"/>
    <property type="project" value="TreeGrafter"/>
</dbReference>
<dbReference type="InterPro" id="IPR035571">
    <property type="entry name" value="UPF0234-like_C"/>
</dbReference>
<dbReference type="FunFam" id="3.30.70.860:FF:000001">
    <property type="entry name" value="UPF0234 protein YajQ"/>
    <property type="match status" value="1"/>
</dbReference>
<accession>A0A136A4H9</accession>
<evidence type="ECO:0000313" key="4">
    <source>
        <dbReference type="EMBL" id="KXI30030.1"/>
    </source>
</evidence>
<evidence type="ECO:0000256" key="2">
    <source>
        <dbReference type="ARBA" id="ARBA00093450"/>
    </source>
</evidence>
<dbReference type="InterPro" id="IPR007551">
    <property type="entry name" value="YajQ/Smlt4090-like"/>
</dbReference>
<organism evidence="4 5">
    <name type="scientific">Paraglaciecola hydrolytica</name>
    <dbReference type="NCBI Taxonomy" id="1799789"/>
    <lineage>
        <taxon>Bacteria</taxon>
        <taxon>Pseudomonadati</taxon>
        <taxon>Pseudomonadota</taxon>
        <taxon>Gammaproteobacteria</taxon>
        <taxon>Alteromonadales</taxon>
        <taxon>Alteromonadaceae</taxon>
        <taxon>Paraglaciecola</taxon>
    </lineage>
</organism>
<dbReference type="STRING" id="1799789.AX660_08485"/>
<dbReference type="AlphaFoldDB" id="A0A136A4H9"/>
<dbReference type="InterPro" id="IPR036183">
    <property type="entry name" value="YajQ-like_sf"/>
</dbReference>
<dbReference type="NCBIfam" id="NF003819">
    <property type="entry name" value="PRK05412.1"/>
    <property type="match status" value="1"/>
</dbReference>
<dbReference type="Gene3D" id="3.30.70.860">
    <property type="match status" value="1"/>
</dbReference>
<keyword evidence="1 3" id="KW-0547">Nucleotide-binding</keyword>
<comment type="caution">
    <text evidence="4">The sequence shown here is derived from an EMBL/GenBank/DDBJ whole genome shotgun (WGS) entry which is preliminary data.</text>
</comment>
<dbReference type="InterPro" id="IPR035570">
    <property type="entry name" value="UPF0234_N"/>
</dbReference>
<dbReference type="CDD" id="cd11740">
    <property type="entry name" value="YajQ_like"/>
    <property type="match status" value="1"/>
</dbReference>
<dbReference type="SUPFAM" id="SSF89963">
    <property type="entry name" value="YajQ-like"/>
    <property type="match status" value="2"/>
</dbReference>
<proteinExistence type="inferred from homology"/>
<name>A0A136A4H9_9ALTE</name>
<dbReference type="GO" id="GO:0000166">
    <property type="term" value="F:nucleotide binding"/>
    <property type="evidence" value="ECO:0007669"/>
    <property type="project" value="UniProtKB-UniRule"/>
</dbReference>
<evidence type="ECO:0000313" key="5">
    <source>
        <dbReference type="Proteomes" id="UP000070299"/>
    </source>
</evidence>
<keyword evidence="5" id="KW-1185">Reference proteome</keyword>
<dbReference type="PANTHER" id="PTHR30476:SF0">
    <property type="entry name" value="UPF0234 PROTEIN YAJQ"/>
    <property type="match status" value="1"/>
</dbReference>
<evidence type="ECO:0000256" key="3">
    <source>
        <dbReference type="HAMAP-Rule" id="MF_00632"/>
    </source>
</evidence>
<dbReference type="Pfam" id="PF04461">
    <property type="entry name" value="YajQ"/>
    <property type="match status" value="1"/>
</dbReference>
<reference evidence="5" key="1">
    <citation type="submission" date="2016-02" db="EMBL/GenBank/DDBJ databases">
        <authorList>
            <person name="Schultz-Johansen M."/>
            <person name="Glaring M.A."/>
            <person name="Bech P.K."/>
            <person name="Stougaard P."/>
        </authorList>
    </citation>
    <scope>NUCLEOTIDE SEQUENCE [LARGE SCALE GENOMIC DNA]</scope>
    <source>
        <strain evidence="5">S66</strain>
    </source>
</reference>
<evidence type="ECO:0000256" key="1">
    <source>
        <dbReference type="ARBA" id="ARBA00022741"/>
    </source>
</evidence>
<dbReference type="OrthoDB" id="9801447at2"/>
<dbReference type="EMBL" id="LSNE01000003">
    <property type="protein sequence ID" value="KXI30030.1"/>
    <property type="molecule type" value="Genomic_DNA"/>
</dbReference>
<sequence length="160" mass="18191">MPSFDIVSEIDLVELRNAVENSNREITTRFDFRGVEASFELKESIVTMVADNDFQLRQMLDILRGNCVKRGVDTAAFEAKDVQHIGKIYKQAIEFKQGIEQATSKKIIKLIKEAKIKVQASIQGEQVRVTGKKRDDLQQVMALAKSAELDQPVQFTNFRD</sequence>
<dbReference type="Proteomes" id="UP000070299">
    <property type="component" value="Unassembled WGS sequence"/>
</dbReference>